<dbReference type="AlphaFoldDB" id="A0A3Q3X598"/>
<sequence>ETICNPIGFYLYSIPINTEMSLYCNVIVTSQFFTQPDVIFLTGYMQHVCSNTSLGWKQKYQRSITCNV</sequence>
<protein>
    <submittedName>
        <fullName evidence="1">Uncharacterized protein</fullName>
    </submittedName>
</protein>
<keyword evidence="2" id="KW-1185">Reference proteome</keyword>
<reference evidence="1" key="2">
    <citation type="submission" date="2025-09" db="UniProtKB">
        <authorList>
            <consortium name="Ensembl"/>
        </authorList>
    </citation>
    <scope>IDENTIFICATION</scope>
</reference>
<organism evidence="1 2">
    <name type="scientific">Mola mola</name>
    <name type="common">Ocean sunfish</name>
    <name type="synonym">Tetraodon mola</name>
    <dbReference type="NCBI Taxonomy" id="94237"/>
    <lineage>
        <taxon>Eukaryota</taxon>
        <taxon>Metazoa</taxon>
        <taxon>Chordata</taxon>
        <taxon>Craniata</taxon>
        <taxon>Vertebrata</taxon>
        <taxon>Euteleostomi</taxon>
        <taxon>Actinopterygii</taxon>
        <taxon>Neopterygii</taxon>
        <taxon>Teleostei</taxon>
        <taxon>Neoteleostei</taxon>
        <taxon>Acanthomorphata</taxon>
        <taxon>Eupercaria</taxon>
        <taxon>Tetraodontiformes</taxon>
        <taxon>Molidae</taxon>
        <taxon>Mola</taxon>
    </lineage>
</organism>
<accession>A0A3Q3X598</accession>
<name>A0A3Q3X598_MOLML</name>
<proteinExistence type="predicted"/>
<evidence type="ECO:0000313" key="1">
    <source>
        <dbReference type="Ensembl" id="ENSMMOP00000020454.1"/>
    </source>
</evidence>
<dbReference type="Ensembl" id="ENSMMOT00000020794.1">
    <property type="protein sequence ID" value="ENSMMOP00000020454.1"/>
    <property type="gene ID" value="ENSMMOG00000015550.1"/>
</dbReference>
<dbReference type="Proteomes" id="UP000261620">
    <property type="component" value="Unplaced"/>
</dbReference>
<evidence type="ECO:0000313" key="2">
    <source>
        <dbReference type="Proteomes" id="UP000261620"/>
    </source>
</evidence>
<reference evidence="1" key="1">
    <citation type="submission" date="2025-08" db="UniProtKB">
        <authorList>
            <consortium name="Ensembl"/>
        </authorList>
    </citation>
    <scope>IDENTIFICATION</scope>
</reference>